<evidence type="ECO:0000313" key="3">
    <source>
        <dbReference type="EMBL" id="MDB8738983.1"/>
    </source>
</evidence>
<dbReference type="EMBL" id="JAJBNC010000014">
    <property type="protein sequence ID" value="MCB5494078.1"/>
    <property type="molecule type" value="Genomic_DNA"/>
</dbReference>
<proteinExistence type="predicted"/>
<organism evidence="6 9">
    <name type="scientific">Mediterraneibacter gnavus</name>
    <name type="common">Ruminococcus gnavus</name>
    <dbReference type="NCBI Taxonomy" id="33038"/>
    <lineage>
        <taxon>Bacteria</taxon>
        <taxon>Bacillati</taxon>
        <taxon>Bacillota</taxon>
        <taxon>Clostridia</taxon>
        <taxon>Lachnospirales</taxon>
        <taxon>Lachnospiraceae</taxon>
        <taxon>Mediterraneibacter</taxon>
    </lineage>
</organism>
<evidence type="ECO:0000313" key="6">
    <source>
        <dbReference type="EMBL" id="RGT35354.1"/>
    </source>
</evidence>
<reference evidence="1" key="4">
    <citation type="submission" date="2021-10" db="EMBL/GenBank/DDBJ databases">
        <title>Collection of gut derived symbiotic bacterial strains cultured from healthy donors.</title>
        <authorList>
            <person name="Lin H."/>
            <person name="Littmann E."/>
            <person name="Claire K."/>
            <person name="Pamer E."/>
        </authorList>
    </citation>
    <scope>NUCLEOTIDE SEQUENCE</scope>
    <source>
        <strain evidence="2">MSK.23.18</strain>
        <strain evidence="1">MSK.23.4</strain>
    </source>
</reference>
<reference evidence="3" key="6">
    <citation type="submission" date="2023-01" db="EMBL/GenBank/DDBJ databases">
        <title>Human gut microbiome strain richness.</title>
        <authorList>
            <person name="Chen-Liaw A."/>
        </authorList>
    </citation>
    <scope>NUCLEOTIDE SEQUENCE</scope>
    <source>
        <strain evidence="3">1001217st1_A9_1001217B_191108</strain>
    </source>
</reference>
<dbReference type="EMBL" id="QRWQ01000030">
    <property type="protein sequence ID" value="RGT35354.1"/>
    <property type="molecule type" value="Genomic_DNA"/>
</dbReference>
<dbReference type="Proteomes" id="UP001297422">
    <property type="component" value="Unassembled WGS sequence"/>
</dbReference>
<sequence>MKKRIVILCGIIYILTLSMGCSTNQNDAEERLKQERFQGVEEVATDQQINMYFAYKDIEMKEYNSFQFRMNFTSDTYPDSGLSQSFSSKNGKVGIRVKTSGNNQWEMGNLYFEPNKTVYQSTENTNGYSEEESLLNELFKTAAWKLHPLREDYRIWLDDCVRVGNKKAKSESDPIELFELIDQTTGTTFTVSIRVVFDDERLT</sequence>
<dbReference type="Proteomes" id="UP001149331">
    <property type="component" value="Unassembled WGS sequence"/>
</dbReference>
<evidence type="ECO:0000313" key="5">
    <source>
        <dbReference type="EMBL" id="NSI20501.1"/>
    </source>
</evidence>
<evidence type="ECO:0000313" key="9">
    <source>
        <dbReference type="Proteomes" id="UP000283834"/>
    </source>
</evidence>
<evidence type="ECO:0000313" key="10">
    <source>
        <dbReference type="Proteomes" id="UP000283992"/>
    </source>
</evidence>
<dbReference type="EMBL" id="JAJBOM010000024">
    <property type="protein sequence ID" value="MCB5620340.1"/>
    <property type="molecule type" value="Genomic_DNA"/>
</dbReference>
<dbReference type="Proteomes" id="UP001211731">
    <property type="component" value="Unassembled WGS sequence"/>
</dbReference>
<reference evidence="5" key="3">
    <citation type="submission" date="2020-02" db="EMBL/GenBank/DDBJ databases">
        <authorList>
            <person name="Littmann E."/>
            <person name="Sorbara M."/>
        </authorList>
    </citation>
    <scope>NUCLEOTIDE SEQUENCE</scope>
    <source>
        <strain evidence="5">MSK.22.53</strain>
    </source>
</reference>
<evidence type="ECO:0000313" key="8">
    <source>
        <dbReference type="EMBL" id="RHJ12574.1"/>
    </source>
</evidence>
<evidence type="ECO:0000313" key="4">
    <source>
        <dbReference type="EMBL" id="MDE1204917.1"/>
    </source>
</evidence>
<dbReference type="Proteomes" id="UP000285697">
    <property type="component" value="Unassembled WGS sequence"/>
</dbReference>
<dbReference type="PROSITE" id="PS51257">
    <property type="entry name" value="PROKAR_LIPOPROTEIN"/>
    <property type="match status" value="1"/>
</dbReference>
<dbReference type="RefSeq" id="WP_101874938.1">
    <property type="nucleotide sequence ID" value="NZ_CAXSNP010000022.1"/>
</dbReference>
<comment type="caution">
    <text evidence="6">The sequence shown here is derived from an EMBL/GenBank/DDBJ whole genome shotgun (WGS) entry which is preliminary data.</text>
</comment>
<dbReference type="Proteomes" id="UP000283834">
    <property type="component" value="Unassembled WGS sequence"/>
</dbReference>
<evidence type="ECO:0000313" key="7">
    <source>
        <dbReference type="EMBL" id="RHG19313.1"/>
    </source>
</evidence>
<evidence type="ECO:0000313" key="11">
    <source>
        <dbReference type="Proteomes" id="UP000285697"/>
    </source>
</evidence>
<dbReference type="Proteomes" id="UP000283992">
    <property type="component" value="Unassembled WGS sequence"/>
</dbReference>
<reference evidence="9 10" key="1">
    <citation type="submission" date="2018-08" db="EMBL/GenBank/DDBJ databases">
        <title>A genome reference for cultivated species of the human gut microbiota.</title>
        <authorList>
            <person name="Zou Y."/>
            <person name="Xue W."/>
            <person name="Luo G."/>
        </authorList>
    </citation>
    <scope>NUCLEOTIDE SEQUENCE [LARGE SCALE GENOMIC DNA]</scope>
    <source>
        <strain evidence="6 9">AF19-16AC</strain>
        <strain evidence="8 10">AM12-54</strain>
        <strain evidence="7 11">AM22-7AC</strain>
    </source>
</reference>
<reference evidence="4" key="5">
    <citation type="submission" date="2022-12" db="EMBL/GenBank/DDBJ databases">
        <title>Genome of R. gnavus strain RSHDN_120.</title>
        <authorList>
            <person name="Abdugheni R."/>
        </authorList>
    </citation>
    <scope>NUCLEOTIDE SEQUENCE</scope>
    <source>
        <strain evidence="4">RSHDN_120</strain>
    </source>
</reference>
<dbReference type="EMBL" id="JAPZEG010000026">
    <property type="protein sequence ID" value="MDE1204917.1"/>
    <property type="molecule type" value="Genomic_DNA"/>
</dbReference>
<evidence type="ECO:0000313" key="2">
    <source>
        <dbReference type="EMBL" id="MCB5620340.1"/>
    </source>
</evidence>
<evidence type="ECO:0008006" key="12">
    <source>
        <dbReference type="Google" id="ProtNLM"/>
    </source>
</evidence>
<dbReference type="AlphaFoldDB" id="A0A2N5PGZ9"/>
<dbReference type="EMBL" id="JAQMLR010000008">
    <property type="protein sequence ID" value="MDB8738983.1"/>
    <property type="molecule type" value="Genomic_DNA"/>
</dbReference>
<accession>A0A2N5PGZ9</accession>
<dbReference type="Proteomes" id="UP001296643">
    <property type="component" value="Unassembled WGS sequence"/>
</dbReference>
<dbReference type="Proteomes" id="UP001297370">
    <property type="component" value="Unassembled WGS sequence"/>
</dbReference>
<name>A0A2N5PGZ9_MEDGN</name>
<protein>
    <recommendedName>
        <fullName evidence="12">Lipoprotein</fullName>
    </recommendedName>
</protein>
<dbReference type="EMBL" id="JAAIRM010000032">
    <property type="protein sequence ID" value="NSI20501.1"/>
    <property type="molecule type" value="Genomic_DNA"/>
</dbReference>
<dbReference type="EMBL" id="QRLN01000008">
    <property type="protein sequence ID" value="RHJ12574.1"/>
    <property type="molecule type" value="Genomic_DNA"/>
</dbReference>
<reference evidence="5" key="2">
    <citation type="journal article" date="2020" name="Cell Host Microbe">
        <title>Functional and Genomic Variation between Human-Derived Isolates of Lachnospiraceae Reveals Inter- and Intra-Species Diversity.</title>
        <authorList>
            <person name="Sorbara M.T."/>
            <person name="Littmann E.R."/>
            <person name="Fontana E."/>
            <person name="Moody T.U."/>
            <person name="Kohout C.E."/>
            <person name="Gjonbalaj M."/>
            <person name="Eaton V."/>
            <person name="Seok R."/>
            <person name="Leiner I.M."/>
            <person name="Pamer E.G."/>
        </authorList>
    </citation>
    <scope>NUCLEOTIDE SEQUENCE</scope>
    <source>
        <strain evidence="5">MSK.22.53</strain>
    </source>
</reference>
<evidence type="ECO:0000313" key="1">
    <source>
        <dbReference type="EMBL" id="MCB5494078.1"/>
    </source>
</evidence>
<gene>
    <name evidence="8" type="ORF">DW142_07480</name>
    <name evidence="7" type="ORF">DW270_08290</name>
    <name evidence="6" type="ORF">DWX36_16425</name>
    <name evidence="5" type="ORF">G4958_14370</name>
    <name evidence="2" type="ORF">LIQ08_14445</name>
    <name evidence="1" type="ORF">LIQ10_10075</name>
    <name evidence="4" type="ORF">O4N78_15355</name>
    <name evidence="3" type="ORF">PNU63_09410</name>
</gene>
<dbReference type="EMBL" id="QRIA01000008">
    <property type="protein sequence ID" value="RHG19313.1"/>
    <property type="molecule type" value="Genomic_DNA"/>
</dbReference>